<reference evidence="1 2" key="1">
    <citation type="submission" date="2021-01" db="EMBL/GenBank/DDBJ databases">
        <title>Whole genome shotgun sequence of Catellatospora bangladeshensis NBRC 107357.</title>
        <authorList>
            <person name="Komaki H."/>
            <person name="Tamura T."/>
        </authorList>
    </citation>
    <scope>NUCLEOTIDE SEQUENCE [LARGE SCALE GENOMIC DNA]</scope>
    <source>
        <strain evidence="1 2">NBRC 107357</strain>
    </source>
</reference>
<evidence type="ECO:0000313" key="2">
    <source>
        <dbReference type="Proteomes" id="UP000601223"/>
    </source>
</evidence>
<dbReference type="InterPro" id="IPR035944">
    <property type="entry name" value="YfbM-like_sf"/>
</dbReference>
<proteinExistence type="predicted"/>
<dbReference type="Gene3D" id="3.40.1760.10">
    <property type="entry name" value="YfbM-like super family"/>
    <property type="match status" value="1"/>
</dbReference>
<dbReference type="AlphaFoldDB" id="A0A8J3JVA9"/>
<dbReference type="InterPro" id="IPR015068">
    <property type="entry name" value="DUF1877"/>
</dbReference>
<sequence length="167" mass="17744">MTGVDMYWHRVPADDFAKAQRSLFEQVPVYGAEGYEAALAEGSVVAVAEDYLLLEVLFAGGATPGEHAASLVVSGGGWYPVDPATDEEIGLLAPDEVRAVAAYLDGAEPAVWIARREAELAAVLRGYSPHPWDERRAAHLAGHARALAAFYRRAADAGEAVVKVLVG</sequence>
<dbReference type="Proteomes" id="UP000601223">
    <property type="component" value="Unassembled WGS sequence"/>
</dbReference>
<evidence type="ECO:0008006" key="3">
    <source>
        <dbReference type="Google" id="ProtNLM"/>
    </source>
</evidence>
<comment type="caution">
    <text evidence="1">The sequence shown here is derived from an EMBL/GenBank/DDBJ whole genome shotgun (WGS) entry which is preliminary data.</text>
</comment>
<dbReference type="EMBL" id="BONF01000031">
    <property type="protein sequence ID" value="GIF83769.1"/>
    <property type="molecule type" value="Genomic_DNA"/>
</dbReference>
<evidence type="ECO:0000313" key="1">
    <source>
        <dbReference type="EMBL" id="GIF83769.1"/>
    </source>
</evidence>
<keyword evidence="2" id="KW-1185">Reference proteome</keyword>
<name>A0A8J3JVA9_9ACTN</name>
<organism evidence="1 2">
    <name type="scientific">Catellatospora bangladeshensis</name>
    <dbReference type="NCBI Taxonomy" id="310355"/>
    <lineage>
        <taxon>Bacteria</taxon>
        <taxon>Bacillati</taxon>
        <taxon>Actinomycetota</taxon>
        <taxon>Actinomycetes</taxon>
        <taxon>Micromonosporales</taxon>
        <taxon>Micromonosporaceae</taxon>
        <taxon>Catellatospora</taxon>
    </lineage>
</organism>
<dbReference type="RefSeq" id="WP_203751059.1">
    <property type="nucleotide sequence ID" value="NZ_BONF01000031.1"/>
</dbReference>
<accession>A0A8J3JVA9</accession>
<gene>
    <name evidence="1" type="ORF">Cba03nite_51180</name>
</gene>
<protein>
    <recommendedName>
        <fullName evidence="3">DUF1877 family protein</fullName>
    </recommendedName>
</protein>
<dbReference type="Pfam" id="PF08974">
    <property type="entry name" value="DUF1877"/>
    <property type="match status" value="1"/>
</dbReference>